<feature type="domain" description="YdhG-like" evidence="1">
    <location>
        <begin position="16"/>
        <end position="111"/>
    </location>
</feature>
<reference evidence="2 3" key="1">
    <citation type="submission" date="2024-03" db="EMBL/GenBank/DDBJ databases">
        <title>Chitinophaga caseinilytica sp. nov., a casein hydrolysing bacterium isolated from forest soil.</title>
        <authorList>
            <person name="Lee D.S."/>
            <person name="Han D.M."/>
            <person name="Baek J.H."/>
            <person name="Choi D.G."/>
            <person name="Jeon J.H."/>
            <person name="Jeon C.O."/>
        </authorList>
    </citation>
    <scope>NUCLEOTIDE SEQUENCE [LARGE SCALE GENOMIC DNA]</scope>
    <source>
        <strain evidence="2 3">KACC 19118</strain>
    </source>
</reference>
<keyword evidence="3" id="KW-1185">Reference proteome</keyword>
<name>A0ABZ2Z2B6_9BACT</name>
<sequence>MDKLDAYIAQSAPFAQPILRHIREMVHEACPHVEETLKWGMPYFMTHGDNLCHMAAFRQHCALGFWKAAVMQDPKGILTLMEKAAMGHLGKIASLKDLPADKTLIAYIREADRLNREGIKLPARPVSEKTELEVPAALAAALKKNKPAEKQFQAFSYSHRKEYIEWINEAKTDPTRDKRIAQAVEWMAEGKGRNWKYAKK</sequence>
<dbReference type="Pfam" id="PF13376">
    <property type="entry name" value="OmdA"/>
    <property type="match status" value="1"/>
</dbReference>
<gene>
    <name evidence="2" type="ORF">WJU22_22645</name>
</gene>
<evidence type="ECO:0000313" key="2">
    <source>
        <dbReference type="EMBL" id="WZN45702.1"/>
    </source>
</evidence>
<organism evidence="2 3">
    <name type="scientific">Chitinophaga caseinilytica</name>
    <dbReference type="NCBI Taxonomy" id="2267521"/>
    <lineage>
        <taxon>Bacteria</taxon>
        <taxon>Pseudomonadati</taxon>
        <taxon>Bacteroidota</taxon>
        <taxon>Chitinophagia</taxon>
        <taxon>Chitinophagales</taxon>
        <taxon>Chitinophagaceae</taxon>
        <taxon>Chitinophaga</taxon>
    </lineage>
</organism>
<dbReference type="Pfam" id="PF08818">
    <property type="entry name" value="DUF1801"/>
    <property type="match status" value="1"/>
</dbReference>
<dbReference type="Proteomes" id="UP001449657">
    <property type="component" value="Chromosome"/>
</dbReference>
<dbReference type="EMBL" id="CP150096">
    <property type="protein sequence ID" value="WZN45702.1"/>
    <property type="molecule type" value="Genomic_DNA"/>
</dbReference>
<protein>
    <submittedName>
        <fullName evidence="2">YdeI/OmpD-associated family protein</fullName>
    </submittedName>
</protein>
<dbReference type="SUPFAM" id="SSF159888">
    <property type="entry name" value="YdhG-like"/>
    <property type="match status" value="1"/>
</dbReference>
<evidence type="ECO:0000259" key="1">
    <source>
        <dbReference type="Pfam" id="PF08818"/>
    </source>
</evidence>
<accession>A0ABZ2Z2B6</accession>
<dbReference type="Gene3D" id="3.90.1150.200">
    <property type="match status" value="1"/>
</dbReference>
<dbReference type="RefSeq" id="WP_341840452.1">
    <property type="nucleotide sequence ID" value="NZ_CP149792.1"/>
</dbReference>
<dbReference type="InterPro" id="IPR014922">
    <property type="entry name" value="YdhG-like"/>
</dbReference>
<proteinExistence type="predicted"/>
<evidence type="ECO:0000313" key="3">
    <source>
        <dbReference type="Proteomes" id="UP001449657"/>
    </source>
</evidence>